<proteinExistence type="predicted"/>
<dbReference type="Pfam" id="PF03992">
    <property type="entry name" value="ABM"/>
    <property type="match status" value="1"/>
</dbReference>
<dbReference type="Proteomes" id="UP001144204">
    <property type="component" value="Unassembled WGS sequence"/>
</dbReference>
<dbReference type="SUPFAM" id="SSF54909">
    <property type="entry name" value="Dimeric alpha+beta barrel"/>
    <property type="match status" value="1"/>
</dbReference>
<dbReference type="Gene3D" id="3.30.70.100">
    <property type="match status" value="1"/>
</dbReference>
<dbReference type="RefSeq" id="WP_286135601.1">
    <property type="nucleotide sequence ID" value="NZ_BRPL01000002.1"/>
</dbReference>
<organism evidence="2 3">
    <name type="scientific">Philodulcilactobacillus myokoensis</name>
    <dbReference type="NCBI Taxonomy" id="2929573"/>
    <lineage>
        <taxon>Bacteria</taxon>
        <taxon>Bacillati</taxon>
        <taxon>Bacillota</taxon>
        <taxon>Bacilli</taxon>
        <taxon>Lactobacillales</taxon>
        <taxon>Lactobacillaceae</taxon>
        <taxon>Philodulcilactobacillus</taxon>
    </lineage>
</organism>
<keyword evidence="2" id="KW-0503">Monooxygenase</keyword>
<dbReference type="GO" id="GO:0004497">
    <property type="term" value="F:monooxygenase activity"/>
    <property type="evidence" value="ECO:0007669"/>
    <property type="project" value="UniProtKB-KW"/>
</dbReference>
<evidence type="ECO:0000313" key="3">
    <source>
        <dbReference type="Proteomes" id="UP001144204"/>
    </source>
</evidence>
<keyword evidence="3" id="KW-1185">Reference proteome</keyword>
<comment type="caution">
    <text evidence="2">The sequence shown here is derived from an EMBL/GenBank/DDBJ whole genome shotgun (WGS) entry which is preliminary data.</text>
</comment>
<keyword evidence="2" id="KW-0560">Oxidoreductase</keyword>
<name>A0A9W6AZW9_9LACO</name>
<sequence length="108" mass="12745">MAITLHLFYTGKGDNAFQFAKEMESKGIADQIRNEKDNLSYKYYQPFDDAHTVLLIDKWTSQEALNAHHGTKMMSEIAKLRNKYDLKMKVEMFHQINVNPENDKYIRK</sequence>
<protein>
    <submittedName>
        <fullName evidence="2">Antibiotic biosynthesis monooxygenase</fullName>
    </submittedName>
</protein>
<dbReference type="AlphaFoldDB" id="A0A9W6AZW9"/>
<dbReference type="EMBL" id="BRPL01000002">
    <property type="protein sequence ID" value="GLB46143.1"/>
    <property type="molecule type" value="Genomic_DNA"/>
</dbReference>
<dbReference type="InterPro" id="IPR011008">
    <property type="entry name" value="Dimeric_a/b-barrel"/>
</dbReference>
<reference evidence="2" key="1">
    <citation type="submission" date="2022-07" db="EMBL/GenBank/DDBJ databases">
        <authorList>
            <person name="Kouya T."/>
            <person name="Ishiyama Y."/>
        </authorList>
    </citation>
    <scope>NUCLEOTIDE SEQUENCE</scope>
    <source>
        <strain evidence="2">WR16-4</strain>
    </source>
</reference>
<accession>A0A9W6AZW9</accession>
<dbReference type="InterPro" id="IPR007138">
    <property type="entry name" value="ABM_dom"/>
</dbReference>
<dbReference type="PROSITE" id="PS51725">
    <property type="entry name" value="ABM"/>
    <property type="match status" value="1"/>
</dbReference>
<gene>
    <name evidence="2" type="ORF">WR164_01220</name>
</gene>
<reference evidence="2" key="2">
    <citation type="journal article" date="2023" name="PLoS ONE">
        <title>Philodulcilactobacillus myokoensis gen. nov., sp. nov., a fructophilic, acidophilic, and agar-phobic lactic acid bacterium isolated from fermented vegetable extracts.</title>
        <authorList>
            <person name="Kouya T."/>
            <person name="Ishiyama Y."/>
            <person name="Ohashi S."/>
            <person name="Kumakubo R."/>
            <person name="Yamazaki T."/>
            <person name="Otaki T."/>
        </authorList>
    </citation>
    <scope>NUCLEOTIDE SEQUENCE</scope>
    <source>
        <strain evidence="2">WR16-4</strain>
    </source>
</reference>
<evidence type="ECO:0000259" key="1">
    <source>
        <dbReference type="PROSITE" id="PS51725"/>
    </source>
</evidence>
<feature type="domain" description="ABM" evidence="1">
    <location>
        <begin position="3"/>
        <end position="96"/>
    </location>
</feature>
<evidence type="ECO:0000313" key="2">
    <source>
        <dbReference type="EMBL" id="GLB46143.1"/>
    </source>
</evidence>